<comment type="pathway">
    <text evidence="3">Protein modification; protein ubiquitination.</text>
</comment>
<keyword evidence="7" id="KW-0833">Ubl conjugation pathway</keyword>
<keyword evidence="6 10" id="KW-0812">Transmembrane</keyword>
<evidence type="ECO:0000256" key="2">
    <source>
        <dbReference type="ARBA" id="ARBA00004141"/>
    </source>
</evidence>
<protein>
    <recommendedName>
        <fullName evidence="4">RING-type E3 ubiquitin transferase</fullName>
        <ecNumber evidence="4">2.3.2.27</ecNumber>
    </recommendedName>
</protein>
<dbReference type="InterPro" id="IPR056521">
    <property type="entry name" value="MARCHF6-like_C"/>
</dbReference>
<accession>A0ABR3A5M6</accession>
<comment type="subcellular location">
    <subcellularLocation>
        <location evidence="2">Membrane</location>
        <topology evidence="2">Multi-pass membrane protein</topology>
    </subcellularLocation>
</comment>
<dbReference type="Pfam" id="PF23113">
    <property type="entry name" value="MARCHF6_C"/>
    <property type="match status" value="1"/>
</dbReference>
<evidence type="ECO:0000256" key="1">
    <source>
        <dbReference type="ARBA" id="ARBA00000900"/>
    </source>
</evidence>
<feature type="transmembrane region" description="Helical" evidence="10">
    <location>
        <begin position="102"/>
        <end position="120"/>
    </location>
</feature>
<evidence type="ECO:0000256" key="5">
    <source>
        <dbReference type="ARBA" id="ARBA00022679"/>
    </source>
</evidence>
<evidence type="ECO:0000256" key="10">
    <source>
        <dbReference type="SAM" id="Phobius"/>
    </source>
</evidence>
<name>A0ABR3A5M6_9AGAR</name>
<feature type="transmembrane region" description="Helical" evidence="10">
    <location>
        <begin position="65"/>
        <end position="82"/>
    </location>
</feature>
<evidence type="ECO:0000313" key="13">
    <source>
        <dbReference type="Proteomes" id="UP001437256"/>
    </source>
</evidence>
<keyword evidence="13" id="KW-1185">Reference proteome</keyword>
<evidence type="ECO:0000256" key="9">
    <source>
        <dbReference type="ARBA" id="ARBA00023136"/>
    </source>
</evidence>
<feature type="transmembrane region" description="Helical" evidence="10">
    <location>
        <begin position="12"/>
        <end position="33"/>
    </location>
</feature>
<dbReference type="EC" id="2.3.2.27" evidence="4"/>
<keyword evidence="9 10" id="KW-0472">Membrane</keyword>
<dbReference type="Proteomes" id="UP001437256">
    <property type="component" value="Unassembled WGS sequence"/>
</dbReference>
<organism evidence="12 13">
    <name type="scientific">Marasmius tenuissimus</name>
    <dbReference type="NCBI Taxonomy" id="585030"/>
    <lineage>
        <taxon>Eukaryota</taxon>
        <taxon>Fungi</taxon>
        <taxon>Dikarya</taxon>
        <taxon>Basidiomycota</taxon>
        <taxon>Agaricomycotina</taxon>
        <taxon>Agaricomycetes</taxon>
        <taxon>Agaricomycetidae</taxon>
        <taxon>Agaricales</taxon>
        <taxon>Marasmiineae</taxon>
        <taxon>Marasmiaceae</taxon>
        <taxon>Marasmius</taxon>
    </lineage>
</organism>
<evidence type="ECO:0000256" key="8">
    <source>
        <dbReference type="ARBA" id="ARBA00022989"/>
    </source>
</evidence>
<dbReference type="PANTHER" id="PTHR13145:SF0">
    <property type="entry name" value="E3 UBIQUITIN-PROTEIN LIGASE MARCHF6"/>
    <property type="match status" value="1"/>
</dbReference>
<evidence type="ECO:0000256" key="6">
    <source>
        <dbReference type="ARBA" id="ARBA00022692"/>
    </source>
</evidence>
<reference evidence="12 13" key="1">
    <citation type="submission" date="2024-05" db="EMBL/GenBank/DDBJ databases">
        <title>A draft genome resource for the thread blight pathogen Marasmius tenuissimus strain MS-2.</title>
        <authorList>
            <person name="Yulfo-Soto G.E."/>
            <person name="Baruah I.K."/>
            <person name="Amoako-Attah I."/>
            <person name="Bukari Y."/>
            <person name="Meinhardt L.W."/>
            <person name="Bailey B.A."/>
            <person name="Cohen S.P."/>
        </authorList>
    </citation>
    <scope>NUCLEOTIDE SEQUENCE [LARGE SCALE GENOMIC DNA]</scope>
    <source>
        <strain evidence="12 13">MS-2</strain>
    </source>
</reference>
<keyword evidence="5" id="KW-0808">Transferase</keyword>
<evidence type="ECO:0000256" key="3">
    <source>
        <dbReference type="ARBA" id="ARBA00004906"/>
    </source>
</evidence>
<feature type="domain" description="E3 ubiquitin-protein ligase MARCHF6-like C-terminal" evidence="11">
    <location>
        <begin position="2"/>
        <end position="119"/>
    </location>
</feature>
<dbReference type="EMBL" id="JBBXMP010000015">
    <property type="protein sequence ID" value="KAL0068953.1"/>
    <property type="molecule type" value="Genomic_DNA"/>
</dbReference>
<gene>
    <name evidence="12" type="ORF">AAF712_003946</name>
</gene>
<keyword evidence="8 10" id="KW-1133">Transmembrane helix</keyword>
<sequence length="144" mass="16581">MHLWLRPDWVPSFELVDAWAWGILYMVVISRLFRGPPEHQITRGLKQIQRNSWTNLDTLATTKDVIAPLLVSLLVLILAPAVVFEGMRYSTQLSSKMMYTHFYPGALIAMVLAVSLRLSYETLVLKLREKEYLIEAALNNYEAQ</sequence>
<evidence type="ECO:0000256" key="4">
    <source>
        <dbReference type="ARBA" id="ARBA00012483"/>
    </source>
</evidence>
<proteinExistence type="predicted"/>
<evidence type="ECO:0000259" key="11">
    <source>
        <dbReference type="Pfam" id="PF23113"/>
    </source>
</evidence>
<dbReference type="PANTHER" id="PTHR13145">
    <property type="entry name" value="SSM4 PROTEIN"/>
    <property type="match status" value="1"/>
</dbReference>
<comment type="catalytic activity">
    <reaction evidence="1">
        <text>S-ubiquitinyl-[E2 ubiquitin-conjugating enzyme]-L-cysteine + [acceptor protein]-L-lysine = [E2 ubiquitin-conjugating enzyme]-L-cysteine + N(6)-ubiquitinyl-[acceptor protein]-L-lysine.</text>
        <dbReference type="EC" id="2.3.2.27"/>
    </reaction>
</comment>
<evidence type="ECO:0000313" key="12">
    <source>
        <dbReference type="EMBL" id="KAL0068953.1"/>
    </source>
</evidence>
<evidence type="ECO:0000256" key="7">
    <source>
        <dbReference type="ARBA" id="ARBA00022786"/>
    </source>
</evidence>
<comment type="caution">
    <text evidence="12">The sequence shown here is derived from an EMBL/GenBank/DDBJ whole genome shotgun (WGS) entry which is preliminary data.</text>
</comment>